<gene>
    <name evidence="3" type="ORF">EDC65_2543</name>
</gene>
<proteinExistence type="predicted"/>
<name>A0A3N1LGR1_9PROT</name>
<dbReference type="Proteomes" id="UP000278222">
    <property type="component" value="Unassembled WGS sequence"/>
</dbReference>
<accession>A0A3N1LGR1</accession>
<dbReference type="EMBL" id="RJKX01000014">
    <property type="protein sequence ID" value="ROP90687.1"/>
    <property type="molecule type" value="Genomic_DNA"/>
</dbReference>
<evidence type="ECO:0008006" key="5">
    <source>
        <dbReference type="Google" id="ProtNLM"/>
    </source>
</evidence>
<evidence type="ECO:0000313" key="4">
    <source>
        <dbReference type="Proteomes" id="UP000278222"/>
    </source>
</evidence>
<evidence type="ECO:0000313" key="3">
    <source>
        <dbReference type="EMBL" id="ROP90687.1"/>
    </source>
</evidence>
<feature type="chain" id="PRO_5017953800" description="DUF4148 domain-containing protein" evidence="2">
    <location>
        <begin position="20"/>
        <end position="103"/>
    </location>
</feature>
<keyword evidence="4" id="KW-1185">Reference proteome</keyword>
<protein>
    <recommendedName>
        <fullName evidence="5">DUF4148 domain-containing protein</fullName>
    </recommendedName>
</protein>
<evidence type="ECO:0000256" key="2">
    <source>
        <dbReference type="SAM" id="SignalP"/>
    </source>
</evidence>
<feature type="region of interest" description="Disordered" evidence="1">
    <location>
        <begin position="72"/>
        <end position="103"/>
    </location>
</feature>
<organism evidence="3 4">
    <name type="scientific">Stella humosa</name>
    <dbReference type="NCBI Taxonomy" id="94"/>
    <lineage>
        <taxon>Bacteria</taxon>
        <taxon>Pseudomonadati</taxon>
        <taxon>Pseudomonadota</taxon>
        <taxon>Alphaproteobacteria</taxon>
        <taxon>Rhodospirillales</taxon>
        <taxon>Stellaceae</taxon>
        <taxon>Stella</taxon>
    </lineage>
</organism>
<feature type="compositionally biased region" description="Basic and acidic residues" evidence="1">
    <location>
        <begin position="72"/>
        <end position="86"/>
    </location>
</feature>
<comment type="caution">
    <text evidence="3">The sequence shown here is derived from an EMBL/GenBank/DDBJ whole genome shotgun (WGS) entry which is preliminary data.</text>
</comment>
<evidence type="ECO:0000256" key="1">
    <source>
        <dbReference type="SAM" id="MobiDB-lite"/>
    </source>
</evidence>
<sequence length="103" mass="11889">MRSVFAAILLSAVALPAFAQSGTPGIDRRQAIQSQRIEQGYRSGTLSAQEAWKLDQGQRRVNRVERRAKADGYVSRGERQRIRDMQNRQGQRINREKRDWNGY</sequence>
<keyword evidence="2" id="KW-0732">Signal</keyword>
<dbReference type="RefSeq" id="WP_123690092.1">
    <property type="nucleotide sequence ID" value="NZ_AP019700.1"/>
</dbReference>
<reference evidence="3 4" key="1">
    <citation type="submission" date="2018-11" db="EMBL/GenBank/DDBJ databases">
        <title>Genomic Encyclopedia of Type Strains, Phase IV (KMG-IV): sequencing the most valuable type-strain genomes for metagenomic binning, comparative biology and taxonomic classification.</title>
        <authorList>
            <person name="Goeker M."/>
        </authorList>
    </citation>
    <scope>NUCLEOTIDE SEQUENCE [LARGE SCALE GENOMIC DNA]</scope>
    <source>
        <strain evidence="3 4">DSM 5900</strain>
    </source>
</reference>
<feature type="signal peptide" evidence="2">
    <location>
        <begin position="1"/>
        <end position="19"/>
    </location>
</feature>
<dbReference type="OrthoDB" id="5950533at2"/>
<feature type="compositionally biased region" description="Basic and acidic residues" evidence="1">
    <location>
        <begin position="93"/>
        <end position="103"/>
    </location>
</feature>
<dbReference type="AlphaFoldDB" id="A0A3N1LGR1"/>